<dbReference type="PROSITE" id="PS50987">
    <property type="entry name" value="HTH_ARSR_2"/>
    <property type="match status" value="1"/>
</dbReference>
<dbReference type="InterPro" id="IPR001845">
    <property type="entry name" value="HTH_ArsR_DNA-bd_dom"/>
</dbReference>
<sequence>MDMAVMQKNAELAAELLRTLSNPARLLVLCALVSREHTAGELEELVGLSQSAVSQHLAKLRKQSIVTTRREGQKIYYALHDPHSKSILEVLYQIYCAQPE</sequence>
<dbReference type="SMART" id="SM00418">
    <property type="entry name" value="HTH_ARSR"/>
    <property type="match status" value="1"/>
</dbReference>
<evidence type="ECO:0000256" key="3">
    <source>
        <dbReference type="ARBA" id="ARBA00023163"/>
    </source>
</evidence>
<dbReference type="InterPro" id="IPR051011">
    <property type="entry name" value="Metal_resp_trans_reg"/>
</dbReference>
<comment type="caution">
    <text evidence="5">The sequence shown here is derived from an EMBL/GenBank/DDBJ whole genome shotgun (WGS) entry which is preliminary data.</text>
</comment>
<gene>
    <name evidence="5" type="ORF">G8770_10305</name>
</gene>
<protein>
    <submittedName>
        <fullName evidence="5">Winged helix-turn-helix transcriptional regulator</fullName>
    </submittedName>
</protein>
<dbReference type="PRINTS" id="PR00778">
    <property type="entry name" value="HTHARSR"/>
</dbReference>
<dbReference type="SUPFAM" id="SSF46785">
    <property type="entry name" value="Winged helix' DNA-binding domain"/>
    <property type="match status" value="1"/>
</dbReference>
<evidence type="ECO:0000256" key="1">
    <source>
        <dbReference type="ARBA" id="ARBA00023015"/>
    </source>
</evidence>
<dbReference type="NCBIfam" id="NF033788">
    <property type="entry name" value="HTH_metalloreg"/>
    <property type="match status" value="1"/>
</dbReference>
<dbReference type="AlphaFoldDB" id="A0A9E5MM03"/>
<reference evidence="5" key="1">
    <citation type="submission" date="2020-03" db="EMBL/GenBank/DDBJ databases">
        <authorList>
            <person name="Guo F."/>
        </authorList>
    </citation>
    <scope>NUCLEOTIDE SEQUENCE</scope>
    <source>
        <strain evidence="5">JCM 30134</strain>
    </source>
</reference>
<name>A0A9E5MM03_9GAMM</name>
<dbReference type="Pfam" id="PF01022">
    <property type="entry name" value="HTH_5"/>
    <property type="match status" value="1"/>
</dbReference>
<dbReference type="InterPro" id="IPR036390">
    <property type="entry name" value="WH_DNA-bd_sf"/>
</dbReference>
<dbReference type="Proteomes" id="UP000787472">
    <property type="component" value="Unassembled WGS sequence"/>
</dbReference>
<dbReference type="InterPro" id="IPR036388">
    <property type="entry name" value="WH-like_DNA-bd_sf"/>
</dbReference>
<dbReference type="CDD" id="cd00090">
    <property type="entry name" value="HTH_ARSR"/>
    <property type="match status" value="1"/>
</dbReference>
<evidence type="ECO:0000313" key="5">
    <source>
        <dbReference type="EMBL" id="NHO65933.1"/>
    </source>
</evidence>
<dbReference type="Gene3D" id="1.10.10.10">
    <property type="entry name" value="Winged helix-like DNA-binding domain superfamily/Winged helix DNA-binding domain"/>
    <property type="match status" value="1"/>
</dbReference>
<evidence type="ECO:0000259" key="4">
    <source>
        <dbReference type="PROSITE" id="PS50987"/>
    </source>
</evidence>
<accession>A0A9E5MM03</accession>
<keyword evidence="6" id="KW-1185">Reference proteome</keyword>
<dbReference type="PANTHER" id="PTHR43132:SF2">
    <property type="entry name" value="ARSENICAL RESISTANCE OPERON REPRESSOR ARSR-RELATED"/>
    <property type="match status" value="1"/>
</dbReference>
<dbReference type="InterPro" id="IPR011991">
    <property type="entry name" value="ArsR-like_HTH"/>
</dbReference>
<dbReference type="EMBL" id="JAAONZ010000006">
    <property type="protein sequence ID" value="NHO65933.1"/>
    <property type="molecule type" value="Genomic_DNA"/>
</dbReference>
<dbReference type="GO" id="GO:0003700">
    <property type="term" value="F:DNA-binding transcription factor activity"/>
    <property type="evidence" value="ECO:0007669"/>
    <property type="project" value="InterPro"/>
</dbReference>
<evidence type="ECO:0000256" key="2">
    <source>
        <dbReference type="ARBA" id="ARBA00023125"/>
    </source>
</evidence>
<keyword evidence="3" id="KW-0804">Transcription</keyword>
<keyword evidence="1" id="KW-0805">Transcription regulation</keyword>
<organism evidence="5 6">
    <name type="scientific">Pseudomaricurvus hydrocarbonicus</name>
    <dbReference type="NCBI Taxonomy" id="1470433"/>
    <lineage>
        <taxon>Bacteria</taxon>
        <taxon>Pseudomonadati</taxon>
        <taxon>Pseudomonadota</taxon>
        <taxon>Gammaproteobacteria</taxon>
        <taxon>Cellvibrionales</taxon>
        <taxon>Cellvibrionaceae</taxon>
        <taxon>Pseudomaricurvus</taxon>
    </lineage>
</organism>
<dbReference type="GO" id="GO:0003677">
    <property type="term" value="F:DNA binding"/>
    <property type="evidence" value="ECO:0007669"/>
    <property type="project" value="UniProtKB-KW"/>
</dbReference>
<keyword evidence="2" id="KW-0238">DNA-binding</keyword>
<feature type="domain" description="HTH arsR-type" evidence="4">
    <location>
        <begin position="5"/>
        <end position="99"/>
    </location>
</feature>
<dbReference type="PANTHER" id="PTHR43132">
    <property type="entry name" value="ARSENICAL RESISTANCE OPERON REPRESSOR ARSR-RELATED"/>
    <property type="match status" value="1"/>
</dbReference>
<proteinExistence type="predicted"/>
<evidence type="ECO:0000313" key="6">
    <source>
        <dbReference type="Proteomes" id="UP000787472"/>
    </source>
</evidence>